<feature type="domain" description="Tyrosinase copper-binding" evidence="4">
    <location>
        <begin position="106"/>
        <end position="123"/>
    </location>
</feature>
<dbReference type="InterPro" id="IPR006311">
    <property type="entry name" value="TAT_signal"/>
</dbReference>
<dbReference type="PANTHER" id="PTHR11474">
    <property type="entry name" value="TYROSINASE FAMILY MEMBER"/>
    <property type="match status" value="1"/>
</dbReference>
<dbReference type="GO" id="GO:0046872">
    <property type="term" value="F:metal ion binding"/>
    <property type="evidence" value="ECO:0007669"/>
    <property type="project" value="UniProtKB-KW"/>
</dbReference>
<dbReference type="InterPro" id="IPR002227">
    <property type="entry name" value="Tyrosinase_Cu-bd"/>
</dbReference>
<dbReference type="InterPro" id="IPR008922">
    <property type="entry name" value="Di-copper_centre_dom_sf"/>
</dbReference>
<dbReference type="PROSITE" id="PS51318">
    <property type="entry name" value="TAT"/>
    <property type="match status" value="1"/>
</dbReference>
<keyword evidence="7" id="KW-1185">Reference proteome</keyword>
<dbReference type="InterPro" id="IPR050316">
    <property type="entry name" value="Tyrosinase/Hemocyanin"/>
</dbReference>
<evidence type="ECO:0000256" key="2">
    <source>
        <dbReference type="ARBA" id="ARBA00023008"/>
    </source>
</evidence>
<accession>A0A4Y3R824</accession>
<dbReference type="PRINTS" id="PR00092">
    <property type="entry name" value="TYROSINASE"/>
</dbReference>
<dbReference type="OrthoDB" id="2874181at2"/>
<dbReference type="PANTHER" id="PTHR11474:SF76">
    <property type="entry name" value="SHKT DOMAIN-CONTAINING PROTEIN"/>
    <property type="match status" value="1"/>
</dbReference>
<dbReference type="PROSITE" id="PS00498">
    <property type="entry name" value="TYROSINASE_2"/>
    <property type="match status" value="1"/>
</dbReference>
<dbReference type="GO" id="GO:0016491">
    <property type="term" value="F:oxidoreductase activity"/>
    <property type="evidence" value="ECO:0007669"/>
    <property type="project" value="InterPro"/>
</dbReference>
<keyword evidence="1" id="KW-0479">Metal-binding</keyword>
<feature type="chain" id="PRO_5021472386" description="Tyrosinase copper-binding domain-containing protein" evidence="3">
    <location>
        <begin position="28"/>
        <end position="509"/>
    </location>
</feature>
<gene>
    <name evidence="6" type="ORF">SCA03_54440</name>
</gene>
<keyword evidence="3" id="KW-0732">Signal</keyword>
<feature type="signal peptide" evidence="3">
    <location>
        <begin position="1"/>
        <end position="27"/>
    </location>
</feature>
<evidence type="ECO:0000256" key="1">
    <source>
        <dbReference type="ARBA" id="ARBA00022723"/>
    </source>
</evidence>
<keyword evidence="2" id="KW-0186">Copper</keyword>
<organism evidence="6 7">
    <name type="scientific">Streptomyces cacaoi</name>
    <dbReference type="NCBI Taxonomy" id="1898"/>
    <lineage>
        <taxon>Bacteria</taxon>
        <taxon>Bacillati</taxon>
        <taxon>Actinomycetota</taxon>
        <taxon>Actinomycetes</taxon>
        <taxon>Kitasatosporales</taxon>
        <taxon>Streptomycetaceae</taxon>
        <taxon>Streptomyces</taxon>
    </lineage>
</organism>
<evidence type="ECO:0000256" key="3">
    <source>
        <dbReference type="SAM" id="SignalP"/>
    </source>
</evidence>
<reference evidence="6 7" key="1">
    <citation type="submission" date="2019-06" db="EMBL/GenBank/DDBJ databases">
        <title>Whole genome shotgun sequence of Streptomyces cacaoi subsp. cacaoi NBRC 12748.</title>
        <authorList>
            <person name="Hosoyama A."/>
            <person name="Uohara A."/>
            <person name="Ohji S."/>
            <person name="Ichikawa N."/>
        </authorList>
    </citation>
    <scope>NUCLEOTIDE SEQUENCE [LARGE SCALE GENOMIC DNA]</scope>
    <source>
        <strain evidence="6 7">NBRC 12748</strain>
    </source>
</reference>
<protein>
    <recommendedName>
        <fullName evidence="4 5">Tyrosinase copper-binding domain-containing protein</fullName>
    </recommendedName>
</protein>
<proteinExistence type="predicted"/>
<dbReference type="Proteomes" id="UP000319210">
    <property type="component" value="Unassembled WGS sequence"/>
</dbReference>
<dbReference type="PROSITE" id="PS00497">
    <property type="entry name" value="TYROSINASE_1"/>
    <property type="match status" value="1"/>
</dbReference>
<dbReference type="SUPFAM" id="SSF48056">
    <property type="entry name" value="Di-copper centre-containing domain"/>
    <property type="match status" value="1"/>
</dbReference>
<evidence type="ECO:0000313" key="7">
    <source>
        <dbReference type="Proteomes" id="UP000319210"/>
    </source>
</evidence>
<dbReference type="RefSeq" id="WP_086817474.1">
    <property type="nucleotide sequence ID" value="NZ_BJMM01000038.1"/>
</dbReference>
<sequence>MSVSRRSVLLAGAGAAALGAGPFPAVAAASGTRTRQGPGFVRRDVAKLVDPRTGAWDPALYWYAKAVGWMKKRKPEEWNSWLFQAYTHGKDQPASGDPTEWRQCPHNSPYFLPWHRWYLYWFERIVRHVIVVELRRPEQANWALPYWNYAHVEPGGEEAAAPWRRVPAAFRQKQLPGGHEENPLYLTPGVPTGRCRDEEPLAWDQVSPDKAMRFPHFGWDEADADPRPGFSPTLEKWPHGLVHDGVGGLMGKISRSAQDPVFWLHHANIDRMWYAWLSRGHTLPPGWEWPEVRPPHKGYEGPGLPFRFRDEKGVQHDLTGPVFAFPRDAYTYDSLDDGTGTGEAAGGAVPLPARPADADVVASADGELRLDDAPSTVRCVARSGREDALESALERGSVVLTVHGVRAEEPPCRVYRLFVGHDTGRAESTDPSGPAFVADLVFFGAVGEQLGVHHGDGHTLRFDVTETLRAVRDAGDWAGGVPDVRIVPGPGRLHRDARPRFSRVTFAVT</sequence>
<evidence type="ECO:0000259" key="5">
    <source>
        <dbReference type="PROSITE" id="PS00498"/>
    </source>
</evidence>
<dbReference type="AlphaFoldDB" id="A0A4Y3R824"/>
<comment type="caution">
    <text evidence="6">The sequence shown here is derived from an EMBL/GenBank/DDBJ whole genome shotgun (WGS) entry which is preliminary data.</text>
</comment>
<dbReference type="Pfam" id="PF00264">
    <property type="entry name" value="Tyrosinase"/>
    <property type="match status" value="1"/>
</dbReference>
<dbReference type="EMBL" id="BJMM01000038">
    <property type="protein sequence ID" value="GEB52893.1"/>
    <property type="molecule type" value="Genomic_DNA"/>
</dbReference>
<name>A0A4Y3R824_STRCI</name>
<dbReference type="Gene3D" id="1.10.1280.10">
    <property type="entry name" value="Di-copper center containing domain from catechol oxidase"/>
    <property type="match status" value="2"/>
</dbReference>
<evidence type="ECO:0000259" key="4">
    <source>
        <dbReference type="PROSITE" id="PS00497"/>
    </source>
</evidence>
<evidence type="ECO:0000313" key="6">
    <source>
        <dbReference type="EMBL" id="GEB52893.1"/>
    </source>
</evidence>
<feature type="domain" description="Tyrosinase copper-binding" evidence="5">
    <location>
        <begin position="259"/>
        <end position="270"/>
    </location>
</feature>